<organism evidence="2 3">
    <name type="scientific">Aliiruegeria lutimaris</name>
    <dbReference type="NCBI Taxonomy" id="571298"/>
    <lineage>
        <taxon>Bacteria</taxon>
        <taxon>Pseudomonadati</taxon>
        <taxon>Pseudomonadota</taxon>
        <taxon>Alphaproteobacteria</taxon>
        <taxon>Rhodobacterales</taxon>
        <taxon>Roseobacteraceae</taxon>
        <taxon>Aliiruegeria</taxon>
    </lineage>
</organism>
<feature type="region of interest" description="Disordered" evidence="1">
    <location>
        <begin position="217"/>
        <end position="247"/>
    </location>
</feature>
<accession>A0A1G9GH80</accession>
<dbReference type="Pfam" id="PF11736">
    <property type="entry name" value="DUF3299"/>
    <property type="match status" value="1"/>
</dbReference>
<sequence length="247" mass="26632">MRHILSAIVVVLGASPLYAEPTPIDWPDLIDQSVQSYEDPFLDLDYEQVEDLRQVVALQAEMDGGKLSPETGTQLDEVKAALSAQGIDADWLISQRWIVAERRELASAAGNAALDGETISLGGFAIPAPPDEDGSAMAYLVPERGMCSHVPPPPPNQMVRLRLSDGWAPARIHEPIVVSGRINIDPSDRQMMVVDGFISMNATFSMDVDEVQTFGQSDKAEAPATNDWAKSLADGFQTGSKSGVKGQ</sequence>
<name>A0A1G9GH80_9RHOB</name>
<protein>
    <recommendedName>
        <fullName evidence="4">DUF3299 domain-containing protein</fullName>
    </recommendedName>
</protein>
<gene>
    <name evidence="2" type="ORF">SAMN04488026_106317</name>
</gene>
<reference evidence="2 3" key="1">
    <citation type="submission" date="2016-10" db="EMBL/GenBank/DDBJ databases">
        <authorList>
            <person name="de Groot N.N."/>
        </authorList>
    </citation>
    <scope>NUCLEOTIDE SEQUENCE [LARGE SCALE GENOMIC DNA]</scope>
    <source>
        <strain evidence="2 3">DSM 25294</strain>
    </source>
</reference>
<dbReference type="Proteomes" id="UP000199382">
    <property type="component" value="Unassembled WGS sequence"/>
</dbReference>
<dbReference type="STRING" id="571298.SAMN04488026_106317"/>
<evidence type="ECO:0000256" key="1">
    <source>
        <dbReference type="SAM" id="MobiDB-lite"/>
    </source>
</evidence>
<dbReference type="InterPro" id="IPR021727">
    <property type="entry name" value="DUF3299"/>
</dbReference>
<proteinExistence type="predicted"/>
<dbReference type="Gene3D" id="2.40.50.870">
    <property type="entry name" value="Protein of unknown function (DUF3299)"/>
    <property type="match status" value="1"/>
</dbReference>
<evidence type="ECO:0000313" key="3">
    <source>
        <dbReference type="Proteomes" id="UP000199382"/>
    </source>
</evidence>
<evidence type="ECO:0000313" key="2">
    <source>
        <dbReference type="EMBL" id="SDL00016.1"/>
    </source>
</evidence>
<evidence type="ECO:0008006" key="4">
    <source>
        <dbReference type="Google" id="ProtNLM"/>
    </source>
</evidence>
<dbReference type="EMBL" id="FNEK01000063">
    <property type="protein sequence ID" value="SDL00016.1"/>
    <property type="molecule type" value="Genomic_DNA"/>
</dbReference>
<dbReference type="RefSeq" id="WP_170844683.1">
    <property type="nucleotide sequence ID" value="NZ_FNEK01000063.1"/>
</dbReference>
<keyword evidence="3" id="KW-1185">Reference proteome</keyword>
<dbReference type="AlphaFoldDB" id="A0A1G9GH80"/>